<evidence type="ECO:0000256" key="4">
    <source>
        <dbReference type="SAM" id="SignalP"/>
    </source>
</evidence>
<feature type="domain" description="Peptidase S1" evidence="5">
    <location>
        <begin position="48"/>
        <end position="285"/>
    </location>
</feature>
<dbReference type="PRINTS" id="PR00722">
    <property type="entry name" value="CHYMOTRYPSIN"/>
</dbReference>
<evidence type="ECO:0000259" key="5">
    <source>
        <dbReference type="PROSITE" id="PS50240"/>
    </source>
</evidence>
<keyword evidence="1" id="KW-1015">Disulfide bond</keyword>
<dbReference type="AlphaFoldDB" id="A0A1J1J2N0"/>
<keyword evidence="3" id="KW-0378">Hydrolase</keyword>
<dbReference type="STRING" id="568069.A0A1J1J2N0"/>
<dbReference type="SUPFAM" id="SSF50494">
    <property type="entry name" value="Trypsin-like serine proteases"/>
    <property type="match status" value="1"/>
</dbReference>
<keyword evidence="7" id="KW-1185">Reference proteome</keyword>
<dbReference type="CDD" id="cd00190">
    <property type="entry name" value="Tryp_SPc"/>
    <property type="match status" value="1"/>
</dbReference>
<dbReference type="InterPro" id="IPR033116">
    <property type="entry name" value="TRYPSIN_SER"/>
</dbReference>
<dbReference type="GO" id="GO:0004252">
    <property type="term" value="F:serine-type endopeptidase activity"/>
    <property type="evidence" value="ECO:0007669"/>
    <property type="project" value="InterPro"/>
</dbReference>
<dbReference type="EMBL" id="CVRI01000064">
    <property type="protein sequence ID" value="CRL05097.1"/>
    <property type="molecule type" value="Genomic_DNA"/>
</dbReference>
<dbReference type="PANTHER" id="PTHR24252">
    <property type="entry name" value="ACROSIN-RELATED"/>
    <property type="match status" value="1"/>
</dbReference>
<dbReference type="PROSITE" id="PS00135">
    <property type="entry name" value="TRYPSIN_SER"/>
    <property type="match status" value="1"/>
</dbReference>
<evidence type="ECO:0000313" key="7">
    <source>
        <dbReference type="Proteomes" id="UP000183832"/>
    </source>
</evidence>
<dbReference type="Pfam" id="PF00089">
    <property type="entry name" value="Trypsin"/>
    <property type="match status" value="1"/>
</dbReference>
<evidence type="ECO:0000256" key="2">
    <source>
        <dbReference type="ARBA" id="ARBA00024195"/>
    </source>
</evidence>
<dbReference type="PANTHER" id="PTHR24252:SF7">
    <property type="entry name" value="HYALIN"/>
    <property type="match status" value="1"/>
</dbReference>
<keyword evidence="3" id="KW-0720">Serine protease</keyword>
<reference evidence="6 7" key="1">
    <citation type="submission" date="2015-04" db="EMBL/GenBank/DDBJ databases">
        <authorList>
            <person name="Syromyatnikov M.Y."/>
            <person name="Popov V.N."/>
        </authorList>
    </citation>
    <scope>NUCLEOTIDE SEQUENCE [LARGE SCALE GENOMIC DNA]</scope>
</reference>
<comment type="similarity">
    <text evidence="2">Belongs to the peptidase S1 family. CLIP subfamily.</text>
</comment>
<evidence type="ECO:0000256" key="1">
    <source>
        <dbReference type="ARBA" id="ARBA00023157"/>
    </source>
</evidence>
<accession>A0A1J1J2N0</accession>
<dbReference type="InterPro" id="IPR018114">
    <property type="entry name" value="TRYPSIN_HIS"/>
</dbReference>
<dbReference type="PROSITE" id="PS50240">
    <property type="entry name" value="TRYPSIN_DOM"/>
    <property type="match status" value="1"/>
</dbReference>
<proteinExistence type="inferred from homology"/>
<feature type="signal peptide" evidence="4">
    <location>
        <begin position="1"/>
        <end position="16"/>
    </location>
</feature>
<dbReference type="SMART" id="SM00020">
    <property type="entry name" value="Tryp_SPc"/>
    <property type="match status" value="1"/>
</dbReference>
<dbReference type="PROSITE" id="PS00134">
    <property type="entry name" value="TRYPSIN_HIS"/>
    <property type="match status" value="1"/>
</dbReference>
<dbReference type="GO" id="GO:0006508">
    <property type="term" value="P:proteolysis"/>
    <property type="evidence" value="ECO:0007669"/>
    <property type="project" value="UniProtKB-KW"/>
</dbReference>
<gene>
    <name evidence="6" type="primary">putative Collagenase</name>
    <name evidence="6" type="ORF">CLUMA_CG018152</name>
</gene>
<dbReference type="Proteomes" id="UP000183832">
    <property type="component" value="Unassembled WGS sequence"/>
</dbReference>
<protein>
    <submittedName>
        <fullName evidence="6">CLUMA_CG018152, isoform A</fullName>
    </submittedName>
</protein>
<evidence type="ECO:0000313" key="6">
    <source>
        <dbReference type="EMBL" id="CRL05097.1"/>
    </source>
</evidence>
<feature type="chain" id="PRO_5012633750" evidence="4">
    <location>
        <begin position="17"/>
        <end position="285"/>
    </location>
</feature>
<evidence type="ECO:0000256" key="3">
    <source>
        <dbReference type="RuleBase" id="RU363034"/>
    </source>
</evidence>
<keyword evidence="3" id="KW-0645">Protease</keyword>
<organism evidence="6 7">
    <name type="scientific">Clunio marinus</name>
    <dbReference type="NCBI Taxonomy" id="568069"/>
    <lineage>
        <taxon>Eukaryota</taxon>
        <taxon>Metazoa</taxon>
        <taxon>Ecdysozoa</taxon>
        <taxon>Arthropoda</taxon>
        <taxon>Hexapoda</taxon>
        <taxon>Insecta</taxon>
        <taxon>Pterygota</taxon>
        <taxon>Neoptera</taxon>
        <taxon>Endopterygota</taxon>
        <taxon>Diptera</taxon>
        <taxon>Nematocera</taxon>
        <taxon>Chironomoidea</taxon>
        <taxon>Chironomidae</taxon>
        <taxon>Clunio</taxon>
    </lineage>
</organism>
<dbReference type="InterPro" id="IPR001314">
    <property type="entry name" value="Peptidase_S1A"/>
</dbReference>
<dbReference type="InterPro" id="IPR001254">
    <property type="entry name" value="Trypsin_dom"/>
</dbReference>
<sequence>MKLLLIFALCVVGTFAAEGPIYEFPEWWEGRDIKQSEYIQSKVRGGRIIGGQEATPNQFPYQAGLRLSFATTQNIGTCGGSLVSTTRVISAAHCVDVVTQAEVVLGGHFINNRDEPAQVRVIVPRSGLVWHESYNPNNLNNDVAILMFPSPVTLTPQIQPIALPDGADLQNDFAGELATGSGWGRFGSANVISEFLRYVQLNVITNAACRIRFPGIIVDSTICTSGDGIVGACNGDSGGPLTVQRNGESMLIGVASFVSGLGCESGWPTGWARVTSFVPWFRARM</sequence>
<name>A0A1J1J2N0_9DIPT</name>
<dbReference type="InterPro" id="IPR009003">
    <property type="entry name" value="Peptidase_S1_PA"/>
</dbReference>
<dbReference type="OrthoDB" id="5565075at2759"/>
<dbReference type="Gene3D" id="2.40.10.10">
    <property type="entry name" value="Trypsin-like serine proteases"/>
    <property type="match status" value="1"/>
</dbReference>
<dbReference type="FunFam" id="2.40.10.10:FF:000068">
    <property type="entry name" value="transmembrane protease serine 2"/>
    <property type="match status" value="1"/>
</dbReference>
<keyword evidence="4" id="KW-0732">Signal</keyword>
<dbReference type="InterPro" id="IPR043504">
    <property type="entry name" value="Peptidase_S1_PA_chymotrypsin"/>
</dbReference>